<keyword evidence="2" id="KW-1185">Reference proteome</keyword>
<protein>
    <submittedName>
        <fullName evidence="1">Uncharacterized protein</fullName>
    </submittedName>
</protein>
<name>A0ACB5RB09_9CLOT</name>
<gene>
    <name evidence="1" type="ORF">rsdtw13_14720</name>
</gene>
<evidence type="ECO:0000313" key="1">
    <source>
        <dbReference type="EMBL" id="GKX66214.1"/>
    </source>
</evidence>
<organism evidence="1 2">
    <name type="scientific">Inconstantimicrobium mannanitabidum</name>
    <dbReference type="NCBI Taxonomy" id="1604901"/>
    <lineage>
        <taxon>Bacteria</taxon>
        <taxon>Bacillati</taxon>
        <taxon>Bacillota</taxon>
        <taxon>Clostridia</taxon>
        <taxon>Eubacteriales</taxon>
        <taxon>Clostridiaceae</taxon>
        <taxon>Inconstantimicrobium</taxon>
    </lineage>
</organism>
<comment type="caution">
    <text evidence="1">The sequence shown here is derived from an EMBL/GenBank/DDBJ whole genome shotgun (WGS) entry which is preliminary data.</text>
</comment>
<dbReference type="Proteomes" id="UP001058074">
    <property type="component" value="Unassembled WGS sequence"/>
</dbReference>
<proteinExistence type="predicted"/>
<reference evidence="1" key="1">
    <citation type="journal article" date="2025" name="Int. J. Syst. Evol. Microbiol.">
        <title>Inconstantimicrobium mannanitabidum sp. nov., a novel member of the family Clostridiaceae isolated from anoxic soil under the treatment of reductive soil disinfestation.</title>
        <authorList>
            <person name="Ueki A."/>
            <person name="Tonouchi A."/>
            <person name="Honma S."/>
            <person name="Kaku N."/>
            <person name="Ueki K."/>
        </authorList>
    </citation>
    <scope>NUCLEOTIDE SEQUENCE</scope>
    <source>
        <strain evidence="1">TW13</strain>
    </source>
</reference>
<sequence>MKSNKQTKVVEKSDSHIIMTINLILLIISIIVGIIVSKVSPFFNDYRSGVLCIIFFITIFYFVGVNTIKKLKSDKNTKKRILKYIVAVVAIIISSPMILIFSYLTCTTIYNTVEYATGDIRCDKFTIRSLRLGSGSYANRIEGAKAANLNTGEMFKFDCELPIGSLANGKTYYIKYIPHTNKILVANEYEASKSR</sequence>
<dbReference type="EMBL" id="BROD01000001">
    <property type="protein sequence ID" value="GKX66214.1"/>
    <property type="molecule type" value="Genomic_DNA"/>
</dbReference>
<accession>A0ACB5RB09</accession>
<evidence type="ECO:0000313" key="2">
    <source>
        <dbReference type="Proteomes" id="UP001058074"/>
    </source>
</evidence>